<feature type="compositionally biased region" description="Polar residues" evidence="1">
    <location>
        <begin position="549"/>
        <end position="569"/>
    </location>
</feature>
<protein>
    <submittedName>
        <fullName evidence="2">Uncharacterized protein</fullName>
    </submittedName>
</protein>
<dbReference type="GeneID" id="31364287"/>
<feature type="region of interest" description="Disordered" evidence="1">
    <location>
        <begin position="535"/>
        <end position="569"/>
    </location>
</feature>
<comment type="caution">
    <text evidence="2">The sequence shown here is derived from an EMBL/GenBank/DDBJ whole genome shotgun (WGS) entry which is preliminary data.</text>
</comment>
<keyword evidence="3" id="KW-1185">Reference proteome</keyword>
<reference evidence="2 3" key="1">
    <citation type="journal article" date="2011" name="Genome Res.">
        <title>Phylogeny-wide analysis of social amoeba genomes highlights ancient origins for complex intercellular communication.</title>
        <authorList>
            <person name="Heidel A.J."/>
            <person name="Lawal H.M."/>
            <person name="Felder M."/>
            <person name="Schilde C."/>
            <person name="Helps N.R."/>
            <person name="Tunggal B."/>
            <person name="Rivero F."/>
            <person name="John U."/>
            <person name="Schleicher M."/>
            <person name="Eichinger L."/>
            <person name="Platzer M."/>
            <person name="Noegel A.A."/>
            <person name="Schaap P."/>
            <person name="Gloeckner G."/>
        </authorList>
    </citation>
    <scope>NUCLEOTIDE SEQUENCE [LARGE SCALE GENOMIC DNA]</scope>
    <source>
        <strain evidence="3">ATCC 26659 / Pp 5 / PN500</strain>
    </source>
</reference>
<dbReference type="Proteomes" id="UP000001396">
    <property type="component" value="Unassembled WGS sequence"/>
</dbReference>
<dbReference type="OMA" id="WKLFVNE"/>
<dbReference type="EMBL" id="ADBJ01000038">
    <property type="protein sequence ID" value="EFA78160.1"/>
    <property type="molecule type" value="Genomic_DNA"/>
</dbReference>
<organism evidence="2 3">
    <name type="scientific">Heterostelium pallidum (strain ATCC 26659 / Pp 5 / PN500)</name>
    <name type="common">Cellular slime mold</name>
    <name type="synonym">Polysphondylium pallidum</name>
    <dbReference type="NCBI Taxonomy" id="670386"/>
    <lineage>
        <taxon>Eukaryota</taxon>
        <taxon>Amoebozoa</taxon>
        <taxon>Evosea</taxon>
        <taxon>Eumycetozoa</taxon>
        <taxon>Dictyostelia</taxon>
        <taxon>Acytosteliales</taxon>
        <taxon>Acytosteliaceae</taxon>
        <taxon>Heterostelium</taxon>
    </lineage>
</organism>
<dbReference type="RefSeq" id="XP_020430286.1">
    <property type="nucleotide sequence ID" value="XM_020579611.1"/>
</dbReference>
<proteinExistence type="predicted"/>
<feature type="region of interest" description="Disordered" evidence="1">
    <location>
        <begin position="605"/>
        <end position="633"/>
    </location>
</feature>
<dbReference type="AlphaFoldDB" id="D3BJT0"/>
<sequence length="701" mass="79122">MDTCARLNAYISLLGSKSRALESWKLFVNESLIQHDVIMSIDEIVPLAMLQRLVVDFANERYPVNCGVSIGYTILSLLYVLKVKKDSYPLSSFSETLETKIKGIFEALLQTVLKSPYQPIRGIAYIAIVNYLQLTASDDAAAKARDSPFGLSVSGSSSINGMHHSRMNPEDAKSIERYNLILLAKVEDRFIRILAADCNAFASGWKIAALSCLQVLLSLDVHRGNRILKYIEDKGLVGTLIAECSSYLSDSWESVGIKELRLYEAQMSLLLSMSDVQLPAVGARRGVDLLAPLATGTASHRWNLAKHQTVASQLSNKLQANKIHYSLLSLLTKYTKFNAFSDIDAANDEQQEMKNKFEYTNLKEKRSLFEVEVRNQVSLICRDLILYCRRVSILPESKFGTICFNSSFVKGQQPTLTTMDLPLKYLTNCLVDFYQTIDVITFFNQNIDNYEQLSNLQYKSILQNENYQDLNVTQRNQLVLQKLKEKLNFYQLQHDLLMENIETLLVLIVSHAYYYTHSVSYLFTHPLVQPNSPPLLSASTSSTPVTTPFKQLNGTPSMNGSGSLPLQLSDLNANNKSQQQTPQSIFLDKKPTGTQKLMNYFFKSTQHTPSTPISSNSITTQSLSQSQRPQIQTPTSLITSTSTPVLSFDESRDFLTKLRNVFEKEIPSLNKRLFDSILTIPKKSIMIELLMRKLDDLFNKQ</sequence>
<name>D3BJT0_HETP5</name>
<dbReference type="STRING" id="670386.D3BJT0"/>
<accession>D3BJT0</accession>
<feature type="compositionally biased region" description="Low complexity" evidence="1">
    <location>
        <begin position="608"/>
        <end position="620"/>
    </location>
</feature>
<evidence type="ECO:0000313" key="3">
    <source>
        <dbReference type="Proteomes" id="UP000001396"/>
    </source>
</evidence>
<evidence type="ECO:0000313" key="2">
    <source>
        <dbReference type="EMBL" id="EFA78160.1"/>
    </source>
</evidence>
<dbReference type="FunCoup" id="D3BJT0">
    <property type="interactions" value="2"/>
</dbReference>
<feature type="compositionally biased region" description="Low complexity" evidence="1">
    <location>
        <begin position="535"/>
        <end position="548"/>
    </location>
</feature>
<gene>
    <name evidence="2" type="ORF">PPL_08810</name>
</gene>
<evidence type="ECO:0000256" key="1">
    <source>
        <dbReference type="SAM" id="MobiDB-lite"/>
    </source>
</evidence>
<dbReference type="InParanoid" id="D3BJT0"/>